<dbReference type="EMBL" id="UINC01189797">
    <property type="protein sequence ID" value="SVE03646.1"/>
    <property type="molecule type" value="Genomic_DNA"/>
</dbReference>
<feature type="transmembrane region" description="Helical" evidence="1">
    <location>
        <begin position="96"/>
        <end position="118"/>
    </location>
</feature>
<reference evidence="3" key="1">
    <citation type="submission" date="2018-05" db="EMBL/GenBank/DDBJ databases">
        <authorList>
            <person name="Lanie J.A."/>
            <person name="Ng W.-L."/>
            <person name="Kazmierczak K.M."/>
            <person name="Andrzejewski T.M."/>
            <person name="Davidsen T.M."/>
            <person name="Wayne K.J."/>
            <person name="Tettelin H."/>
            <person name="Glass J.I."/>
            <person name="Rusch D."/>
            <person name="Podicherti R."/>
            <person name="Tsui H.-C.T."/>
            <person name="Winkler M.E."/>
        </authorList>
    </citation>
    <scope>NUCLEOTIDE SEQUENCE</scope>
</reference>
<gene>
    <name evidence="3" type="ORF">METZ01_LOCUS456500</name>
</gene>
<proteinExistence type="predicted"/>
<dbReference type="AlphaFoldDB" id="A0A383A6Z3"/>
<dbReference type="Pfam" id="PF08308">
    <property type="entry name" value="PEGA"/>
    <property type="match status" value="1"/>
</dbReference>
<accession>A0A383A6Z3</accession>
<evidence type="ECO:0000313" key="3">
    <source>
        <dbReference type="EMBL" id="SVE03646.1"/>
    </source>
</evidence>
<evidence type="ECO:0000259" key="2">
    <source>
        <dbReference type="Pfam" id="PF08308"/>
    </source>
</evidence>
<name>A0A383A6Z3_9ZZZZ</name>
<keyword evidence="1" id="KW-1133">Transmembrane helix</keyword>
<protein>
    <recommendedName>
        <fullName evidence="2">PEGA domain-containing protein</fullName>
    </recommendedName>
</protein>
<keyword evidence="1" id="KW-0472">Membrane</keyword>
<dbReference type="InterPro" id="IPR013229">
    <property type="entry name" value="PEGA"/>
</dbReference>
<keyword evidence="1" id="KW-0812">Transmembrane</keyword>
<organism evidence="3">
    <name type="scientific">marine metagenome</name>
    <dbReference type="NCBI Taxonomy" id="408172"/>
    <lineage>
        <taxon>unclassified sequences</taxon>
        <taxon>metagenomes</taxon>
        <taxon>ecological metagenomes</taxon>
    </lineage>
</organism>
<feature type="domain" description="PEGA" evidence="2">
    <location>
        <begin position="11"/>
        <end position="71"/>
    </location>
</feature>
<feature type="non-terminal residue" evidence="3">
    <location>
        <position position="119"/>
    </location>
</feature>
<sequence length="119" mass="12819">MVRDVLSLRSGALVLTVSEEGATIKVDERTVGTSPMEALTLAGGMHEIEVEKEGFIVQKKDVQVEPRGETVLHMSLIPSQDFLNAYREEARSARMLAWTGIGLGAAGLLAGGGLWFYAD</sequence>
<evidence type="ECO:0000256" key="1">
    <source>
        <dbReference type="SAM" id="Phobius"/>
    </source>
</evidence>